<sequence>MNRTPVPMPSATPAPILSVKPITVDAPDRGSDLQVRVAAPLVGGGLPVVLFAHGFGSSLDLYGPLTDHWAAQGMVVVQPTFLDSRTLDLPVDDPRVPHVWRRRVDDLVHVLDRLGELVATVPGLADRVDPTRVAVAGHSFGGQSAGQLLGLRVDGSGGEPGPDRSDPRVRAGVLLATAGRGGDSLAPGTAEAMPFLNARFDQMSAPALVVAGDHDDSPLTVRGPAWTTDPYHLSPGPKSLLTVPGGEHFLGGIAGYEAVENTDPDPARLALVQRVTTAYLRAALLEESADWERLRAEDSDGVLVSKS</sequence>
<proteinExistence type="predicted"/>
<dbReference type="AlphaFoldDB" id="A0A917F6Y8"/>
<dbReference type="EMBL" id="BMKQ01000001">
    <property type="protein sequence ID" value="GGF49855.1"/>
    <property type="molecule type" value="Genomic_DNA"/>
</dbReference>
<dbReference type="InterPro" id="IPR017395">
    <property type="entry name" value="Chlorophyllase-like"/>
</dbReference>
<keyword evidence="2" id="KW-1185">Reference proteome</keyword>
<dbReference type="PANTHER" id="PTHR33428:SF14">
    <property type="entry name" value="CARBOXYLESTERASE TYPE B DOMAIN-CONTAINING PROTEIN"/>
    <property type="match status" value="1"/>
</dbReference>
<evidence type="ECO:0000313" key="1">
    <source>
        <dbReference type="EMBL" id="GGF49855.1"/>
    </source>
</evidence>
<dbReference type="SUPFAM" id="SSF53474">
    <property type="entry name" value="alpha/beta-Hydrolases"/>
    <property type="match status" value="1"/>
</dbReference>
<dbReference type="InterPro" id="IPR029058">
    <property type="entry name" value="AB_hydrolase_fold"/>
</dbReference>
<organism evidence="1 2">
    <name type="scientific">Marmoricola endophyticus</name>
    <dbReference type="NCBI Taxonomy" id="2040280"/>
    <lineage>
        <taxon>Bacteria</taxon>
        <taxon>Bacillati</taxon>
        <taxon>Actinomycetota</taxon>
        <taxon>Actinomycetes</taxon>
        <taxon>Propionibacteriales</taxon>
        <taxon>Nocardioidaceae</taxon>
        <taxon>Marmoricola</taxon>
    </lineage>
</organism>
<dbReference type="Pfam" id="PF07224">
    <property type="entry name" value="Chlorophyllase"/>
    <property type="match status" value="1"/>
</dbReference>
<gene>
    <name evidence="1" type="ORF">GCM10011519_24790</name>
</gene>
<dbReference type="Proteomes" id="UP000649179">
    <property type="component" value="Unassembled WGS sequence"/>
</dbReference>
<dbReference type="PANTHER" id="PTHR33428">
    <property type="entry name" value="CHLOROPHYLLASE-2, CHLOROPLASTIC"/>
    <property type="match status" value="1"/>
</dbReference>
<comment type="caution">
    <text evidence="1">The sequence shown here is derived from an EMBL/GenBank/DDBJ whole genome shotgun (WGS) entry which is preliminary data.</text>
</comment>
<reference evidence="1" key="2">
    <citation type="submission" date="2020-09" db="EMBL/GenBank/DDBJ databases">
        <authorList>
            <person name="Sun Q."/>
            <person name="Zhou Y."/>
        </authorList>
    </citation>
    <scope>NUCLEOTIDE SEQUENCE</scope>
    <source>
        <strain evidence="1">CGMCC 1.16067</strain>
    </source>
</reference>
<evidence type="ECO:0008006" key="3">
    <source>
        <dbReference type="Google" id="ProtNLM"/>
    </source>
</evidence>
<dbReference type="RefSeq" id="WP_229660829.1">
    <property type="nucleotide sequence ID" value="NZ_BMKQ01000001.1"/>
</dbReference>
<protein>
    <recommendedName>
        <fullName evidence="3">Chlorophyllase</fullName>
    </recommendedName>
</protein>
<name>A0A917F6Y8_9ACTN</name>
<reference evidence="1" key="1">
    <citation type="journal article" date="2014" name="Int. J. Syst. Evol. Microbiol.">
        <title>Complete genome sequence of Corynebacterium casei LMG S-19264T (=DSM 44701T), isolated from a smear-ripened cheese.</title>
        <authorList>
            <consortium name="US DOE Joint Genome Institute (JGI-PGF)"/>
            <person name="Walter F."/>
            <person name="Albersmeier A."/>
            <person name="Kalinowski J."/>
            <person name="Ruckert C."/>
        </authorList>
    </citation>
    <scope>NUCLEOTIDE SEQUENCE</scope>
    <source>
        <strain evidence="1">CGMCC 1.16067</strain>
    </source>
</reference>
<accession>A0A917F6Y8</accession>
<evidence type="ECO:0000313" key="2">
    <source>
        <dbReference type="Proteomes" id="UP000649179"/>
    </source>
</evidence>
<dbReference type="Gene3D" id="3.40.50.1820">
    <property type="entry name" value="alpha/beta hydrolase"/>
    <property type="match status" value="1"/>
</dbReference>